<dbReference type="AlphaFoldDB" id="A0A4R6ZR42"/>
<evidence type="ECO:0000313" key="2">
    <source>
        <dbReference type="Proteomes" id="UP000295558"/>
    </source>
</evidence>
<reference evidence="1 2" key="1">
    <citation type="submission" date="2019-03" db="EMBL/GenBank/DDBJ databases">
        <title>Genomic Encyclopedia of Type Strains, Phase III (KMG-III): the genomes of soil and plant-associated and newly described type strains.</title>
        <authorList>
            <person name="Whitman W."/>
        </authorList>
    </citation>
    <scope>NUCLEOTIDE SEQUENCE [LARGE SCALE GENOMIC DNA]</scope>
    <source>
        <strain evidence="1 2">CECT 7972</strain>
    </source>
</reference>
<dbReference type="InterPro" id="IPR024410">
    <property type="entry name" value="Phage_TAC_12"/>
</dbReference>
<accession>A0A4R6ZR42</accession>
<evidence type="ECO:0000313" key="1">
    <source>
        <dbReference type="EMBL" id="TDR55110.1"/>
    </source>
</evidence>
<dbReference type="Pfam" id="PF12363">
    <property type="entry name" value="Phage_TAC_12"/>
    <property type="match status" value="1"/>
</dbReference>
<name>A0A4R6ZR42_9LIST</name>
<sequence>MTSFEINGKEYELKLTFDSINYLNSGEGGALALVGSVFTGDLETYVKIVYAGLKHTGENFTYEAVQNAVEAQIEAEKLDLDKIIKDGNEIVSGSFFYKKTVSKLLKNEAAKEAMEQLLN</sequence>
<dbReference type="Proteomes" id="UP000295558">
    <property type="component" value="Unassembled WGS sequence"/>
</dbReference>
<dbReference type="RefSeq" id="WP_036072855.1">
    <property type="nucleotide sequence ID" value="NZ_SNZK01000001.1"/>
</dbReference>
<dbReference type="OrthoDB" id="2919193at2"/>
<keyword evidence="2" id="KW-1185">Reference proteome</keyword>
<comment type="caution">
    <text evidence="1">The sequence shown here is derived from an EMBL/GenBank/DDBJ whole genome shotgun (WGS) entry which is preliminary data.</text>
</comment>
<organism evidence="1 2">
    <name type="scientific">Listeria rocourtiae</name>
    <dbReference type="NCBI Taxonomy" id="647910"/>
    <lineage>
        <taxon>Bacteria</taxon>
        <taxon>Bacillati</taxon>
        <taxon>Bacillota</taxon>
        <taxon>Bacilli</taxon>
        <taxon>Bacillales</taxon>
        <taxon>Listeriaceae</taxon>
        <taxon>Listeria</taxon>
    </lineage>
</organism>
<proteinExistence type="predicted"/>
<gene>
    <name evidence="1" type="ORF">DFP96_10138</name>
</gene>
<dbReference type="STRING" id="1265846.PROCOU_13943"/>
<dbReference type="EMBL" id="SNZK01000001">
    <property type="protein sequence ID" value="TDR55110.1"/>
    <property type="molecule type" value="Genomic_DNA"/>
</dbReference>
<protein>
    <submittedName>
        <fullName evidence="1">Tail assembly chaperone</fullName>
    </submittedName>
</protein>